<evidence type="ECO:0000256" key="3">
    <source>
        <dbReference type="ARBA" id="ARBA00023125"/>
    </source>
</evidence>
<evidence type="ECO:0000313" key="6">
    <source>
        <dbReference type="Proteomes" id="UP001177769"/>
    </source>
</evidence>
<dbReference type="Gene3D" id="3.90.220.20">
    <property type="entry name" value="DNA methylase specificity domains"/>
    <property type="match status" value="2"/>
</dbReference>
<keyword evidence="2" id="KW-0680">Restriction system</keyword>
<name>A0AA95NJV9_9BURK</name>
<dbReference type="PANTHER" id="PTHR30408:SF12">
    <property type="entry name" value="TYPE I RESTRICTION ENZYME MJAVIII SPECIFICITY SUBUNIT"/>
    <property type="match status" value="1"/>
</dbReference>
<dbReference type="Gene3D" id="1.10.287.1120">
    <property type="entry name" value="Bipartite methylase S protein"/>
    <property type="match status" value="1"/>
</dbReference>
<evidence type="ECO:0000256" key="1">
    <source>
        <dbReference type="ARBA" id="ARBA00010923"/>
    </source>
</evidence>
<dbReference type="SUPFAM" id="SSF116734">
    <property type="entry name" value="DNA methylase specificity domain"/>
    <property type="match status" value="2"/>
</dbReference>
<dbReference type="InterPro" id="IPR052021">
    <property type="entry name" value="Type-I_RS_S_subunit"/>
</dbReference>
<dbReference type="AlphaFoldDB" id="A0AA95NJV9"/>
<dbReference type="EC" id="3.1.21.-" evidence="5"/>
<feature type="domain" description="Type I restriction modification DNA specificity" evidence="4">
    <location>
        <begin position="49"/>
        <end position="199"/>
    </location>
</feature>
<dbReference type="Pfam" id="PF01420">
    <property type="entry name" value="Methylase_S"/>
    <property type="match status" value="2"/>
</dbReference>
<evidence type="ECO:0000256" key="2">
    <source>
        <dbReference type="ARBA" id="ARBA00022747"/>
    </source>
</evidence>
<keyword evidence="5" id="KW-0255">Endonuclease</keyword>
<dbReference type="RefSeq" id="WP_285233349.1">
    <property type="nucleotide sequence ID" value="NZ_CP116346.1"/>
</dbReference>
<gene>
    <name evidence="5" type="ORF">PFX98_01240</name>
</gene>
<dbReference type="PANTHER" id="PTHR30408">
    <property type="entry name" value="TYPE-1 RESTRICTION ENZYME ECOKI SPECIFICITY PROTEIN"/>
    <property type="match status" value="1"/>
</dbReference>
<keyword evidence="5" id="KW-0378">Hydrolase</keyword>
<dbReference type="GO" id="GO:0016787">
    <property type="term" value="F:hydrolase activity"/>
    <property type="evidence" value="ECO:0007669"/>
    <property type="project" value="UniProtKB-KW"/>
</dbReference>
<keyword evidence="3" id="KW-0238">DNA-binding</keyword>
<dbReference type="REBASE" id="723263">
    <property type="entry name" value="S.PspS29ORF1245P"/>
</dbReference>
<dbReference type="Proteomes" id="UP001177769">
    <property type="component" value="Chromosome"/>
</dbReference>
<dbReference type="GO" id="GO:0003677">
    <property type="term" value="F:DNA binding"/>
    <property type="evidence" value="ECO:0007669"/>
    <property type="project" value="UniProtKB-KW"/>
</dbReference>
<feature type="domain" description="Type I restriction modification DNA specificity" evidence="4">
    <location>
        <begin position="248"/>
        <end position="413"/>
    </location>
</feature>
<keyword evidence="6" id="KW-1185">Reference proteome</keyword>
<organism evidence="5 6">
    <name type="scientific">Paucibacter sediminis</name>
    <dbReference type="NCBI Taxonomy" id="3019553"/>
    <lineage>
        <taxon>Bacteria</taxon>
        <taxon>Pseudomonadati</taxon>
        <taxon>Pseudomonadota</taxon>
        <taxon>Betaproteobacteria</taxon>
        <taxon>Burkholderiales</taxon>
        <taxon>Sphaerotilaceae</taxon>
        <taxon>Roseateles</taxon>
    </lineage>
</organism>
<dbReference type="GO" id="GO:0009307">
    <property type="term" value="P:DNA restriction-modification system"/>
    <property type="evidence" value="ECO:0007669"/>
    <property type="project" value="UniProtKB-KW"/>
</dbReference>
<accession>A0AA95NJV9</accession>
<dbReference type="InterPro" id="IPR000055">
    <property type="entry name" value="Restrct_endonuc_typeI_TRD"/>
</dbReference>
<proteinExistence type="inferred from homology"/>
<comment type="similarity">
    <text evidence="1">Belongs to the type-I restriction system S methylase family.</text>
</comment>
<reference evidence="5" key="1">
    <citation type="submission" date="2023-01" db="EMBL/GenBank/DDBJ databases">
        <title>Whole genome sequence of Paucibacter sp. S2-9 isolated from pond sediment.</title>
        <authorList>
            <person name="Jung J.Y."/>
        </authorList>
    </citation>
    <scope>NUCLEOTIDE SEQUENCE</scope>
    <source>
        <strain evidence="5">S2-9</strain>
    </source>
</reference>
<dbReference type="GO" id="GO:0004519">
    <property type="term" value="F:endonuclease activity"/>
    <property type="evidence" value="ECO:0007669"/>
    <property type="project" value="UniProtKB-KW"/>
</dbReference>
<evidence type="ECO:0000313" key="5">
    <source>
        <dbReference type="EMBL" id="WIT12256.1"/>
    </source>
</evidence>
<protein>
    <submittedName>
        <fullName evidence="5">Restriction endonuclease subunit S</fullName>
        <ecNumber evidence="5">3.1.21.-</ecNumber>
    </submittedName>
</protein>
<evidence type="ECO:0000259" key="4">
    <source>
        <dbReference type="Pfam" id="PF01420"/>
    </source>
</evidence>
<keyword evidence="5" id="KW-0540">Nuclease</keyword>
<dbReference type="InterPro" id="IPR044946">
    <property type="entry name" value="Restrct_endonuc_typeI_TRD_sf"/>
</dbReference>
<sequence length="451" mass="49769">MSLPKYEEYRESGLAWIGAVPAHWRGPISLGSISSMKGRLGWQGLKADEYRDEGPYVVSSAHFSEFKIRWDECPRVSDERYETDSNIQLEDGDVLLMKDGAAMGKLAFVADLPGKSCLNSHLLLFRPLRSDETTPTYEPKFLFYYMQTGLFQEHIKVNGTGATFLGISQAAISKYRVVLPSLDEQAAVVFFLDRETTKIDALIAEQEKLIALLAEKRQATISHAVTKGLNPNAPMKNSGVAWLGDVPTHWAVSALSYLASIETGSTPDRAEPRYWNGSIPWLKTGEINWAPIREAEEFITEAGLANSAAKTARPGTLLMAMYGQGVTRGRVALLEIEATYNQACAAIRFGRRLVPEFGRYFFMAAYDHVRDAGNETSQMNLSAGLIAKIRLPVPPVDEQVEVVRLLDSETAKLDVLQAEAERAIALLKERRSALIAAAVTGQIDVRAIVNA</sequence>
<dbReference type="KEGG" id="pais:PFX98_01240"/>
<dbReference type="EMBL" id="CP116346">
    <property type="protein sequence ID" value="WIT12256.1"/>
    <property type="molecule type" value="Genomic_DNA"/>
</dbReference>
<dbReference type="CDD" id="cd17287">
    <property type="entry name" value="RMtype1_S_EcoN10ORF171P_TRD2-CR2_like"/>
    <property type="match status" value="1"/>
</dbReference>